<evidence type="ECO:0000256" key="7">
    <source>
        <dbReference type="ARBA" id="ARBA00038093"/>
    </source>
</evidence>
<evidence type="ECO:0000256" key="1">
    <source>
        <dbReference type="ARBA" id="ARBA00001946"/>
    </source>
</evidence>
<reference evidence="10 11" key="1">
    <citation type="submission" date="2017-10" db="EMBL/GenBank/DDBJ databases">
        <title>Two draft genome sequences of Pusillimonas sp. strains isolated from a nitrate- and radionuclide-contaminated groundwater in Russia.</title>
        <authorList>
            <person name="Grouzdev D.S."/>
            <person name="Tourova T.P."/>
            <person name="Goeva M.A."/>
            <person name="Babich T.L."/>
            <person name="Sokolova D.S."/>
            <person name="Abdullin R."/>
            <person name="Poltaraus A.B."/>
            <person name="Toshchakov S.V."/>
            <person name="Nazina T.N."/>
        </authorList>
    </citation>
    <scope>NUCLEOTIDE SEQUENCE [LARGE SCALE GENOMIC DNA]</scope>
    <source>
        <strain evidence="10 11">JR1/69-3-13</strain>
    </source>
</reference>
<dbReference type="Pfam" id="PF01850">
    <property type="entry name" value="PIN"/>
    <property type="match status" value="1"/>
</dbReference>
<organism evidence="10 11">
    <name type="scientific">Pollutimonas subterranea</name>
    <dbReference type="NCBI Taxonomy" id="2045210"/>
    <lineage>
        <taxon>Bacteria</taxon>
        <taxon>Pseudomonadati</taxon>
        <taxon>Pseudomonadota</taxon>
        <taxon>Betaproteobacteria</taxon>
        <taxon>Burkholderiales</taxon>
        <taxon>Alcaligenaceae</taxon>
        <taxon>Pollutimonas</taxon>
    </lineage>
</organism>
<dbReference type="Gene3D" id="3.40.50.1010">
    <property type="entry name" value="5'-nuclease"/>
    <property type="match status" value="1"/>
</dbReference>
<keyword evidence="11" id="KW-1185">Reference proteome</keyword>
<protein>
    <recommendedName>
        <fullName evidence="8">Ribonuclease VapC</fullName>
        <shortName evidence="8">RNase VapC</shortName>
        <ecNumber evidence="8">3.1.-.-</ecNumber>
    </recommendedName>
    <alternativeName>
        <fullName evidence="8">Toxin VapC</fullName>
    </alternativeName>
</protein>
<keyword evidence="8" id="KW-0800">Toxin</keyword>
<dbReference type="GO" id="GO:0004540">
    <property type="term" value="F:RNA nuclease activity"/>
    <property type="evidence" value="ECO:0007669"/>
    <property type="project" value="InterPro"/>
</dbReference>
<evidence type="ECO:0000256" key="5">
    <source>
        <dbReference type="ARBA" id="ARBA00022801"/>
    </source>
</evidence>
<evidence type="ECO:0000259" key="9">
    <source>
        <dbReference type="Pfam" id="PF01850"/>
    </source>
</evidence>
<dbReference type="SUPFAM" id="SSF88723">
    <property type="entry name" value="PIN domain-like"/>
    <property type="match status" value="1"/>
</dbReference>
<evidence type="ECO:0000256" key="8">
    <source>
        <dbReference type="HAMAP-Rule" id="MF_00265"/>
    </source>
</evidence>
<dbReference type="RefSeq" id="WP_102072861.1">
    <property type="nucleotide sequence ID" value="NZ_PDNW01000003.1"/>
</dbReference>
<keyword evidence="3 8" id="KW-0540">Nuclease</keyword>
<dbReference type="InterPro" id="IPR002716">
    <property type="entry name" value="PIN_dom"/>
</dbReference>
<dbReference type="PANTHER" id="PTHR33653:SF1">
    <property type="entry name" value="RIBONUCLEASE VAPC2"/>
    <property type="match status" value="1"/>
</dbReference>
<dbReference type="EMBL" id="PDNW01000003">
    <property type="protein sequence ID" value="PLC50904.1"/>
    <property type="molecule type" value="Genomic_DNA"/>
</dbReference>
<comment type="function">
    <text evidence="8">Toxic component of a toxin-antitoxin (TA) system. An RNase.</text>
</comment>
<feature type="domain" description="PIN" evidence="9">
    <location>
        <begin position="2"/>
        <end position="122"/>
    </location>
</feature>
<evidence type="ECO:0000313" key="10">
    <source>
        <dbReference type="EMBL" id="PLC50904.1"/>
    </source>
</evidence>
<accession>A0A2N4U7A3</accession>
<dbReference type="OrthoDB" id="9804823at2"/>
<comment type="cofactor">
    <cofactor evidence="1 8">
        <name>Mg(2+)</name>
        <dbReference type="ChEBI" id="CHEBI:18420"/>
    </cofactor>
</comment>
<dbReference type="HAMAP" id="MF_00265">
    <property type="entry name" value="VapC_Nob1"/>
    <property type="match status" value="1"/>
</dbReference>
<sequence length="141" mass="15165">MILLDTNVISEQFRAVPDETVIDWLNRQPLETLYLASMTVAELRAGVALMPSGKRRTVLSDSIEHQVLPVFVGRVLSFDMACTRAYADALAAARKVGSGIEAADAVIAAIALDSGFSVATRDVSSFLAAGVKVINPWEDQE</sequence>
<dbReference type="GO" id="GO:0016787">
    <property type="term" value="F:hydrolase activity"/>
    <property type="evidence" value="ECO:0007669"/>
    <property type="project" value="UniProtKB-KW"/>
</dbReference>
<feature type="binding site" evidence="8">
    <location>
        <position position="5"/>
    </location>
    <ligand>
        <name>Mg(2+)</name>
        <dbReference type="ChEBI" id="CHEBI:18420"/>
    </ligand>
</feature>
<dbReference type="GO" id="GO:0000287">
    <property type="term" value="F:magnesium ion binding"/>
    <property type="evidence" value="ECO:0007669"/>
    <property type="project" value="UniProtKB-UniRule"/>
</dbReference>
<dbReference type="GO" id="GO:0090729">
    <property type="term" value="F:toxin activity"/>
    <property type="evidence" value="ECO:0007669"/>
    <property type="project" value="UniProtKB-KW"/>
</dbReference>
<comment type="caution">
    <text evidence="10">The sequence shown here is derived from an EMBL/GenBank/DDBJ whole genome shotgun (WGS) entry which is preliminary data.</text>
</comment>
<dbReference type="InterPro" id="IPR022907">
    <property type="entry name" value="VapC_family"/>
</dbReference>
<dbReference type="AlphaFoldDB" id="A0A2N4U7A3"/>
<evidence type="ECO:0000256" key="4">
    <source>
        <dbReference type="ARBA" id="ARBA00022723"/>
    </source>
</evidence>
<evidence type="ECO:0000256" key="3">
    <source>
        <dbReference type="ARBA" id="ARBA00022722"/>
    </source>
</evidence>
<dbReference type="EC" id="3.1.-.-" evidence="8"/>
<evidence type="ECO:0000256" key="2">
    <source>
        <dbReference type="ARBA" id="ARBA00022649"/>
    </source>
</evidence>
<comment type="similarity">
    <text evidence="7 8">Belongs to the PINc/VapC protein family.</text>
</comment>
<gene>
    <name evidence="8" type="primary">vapC</name>
    <name evidence="10" type="ORF">CR159_04680</name>
</gene>
<dbReference type="InterPro" id="IPR029060">
    <property type="entry name" value="PIN-like_dom_sf"/>
</dbReference>
<keyword evidence="5 8" id="KW-0378">Hydrolase</keyword>
<evidence type="ECO:0000313" key="11">
    <source>
        <dbReference type="Proteomes" id="UP000234190"/>
    </source>
</evidence>
<dbReference type="Proteomes" id="UP000234190">
    <property type="component" value="Unassembled WGS sequence"/>
</dbReference>
<dbReference type="InterPro" id="IPR050556">
    <property type="entry name" value="Type_II_TA_system_RNase"/>
</dbReference>
<keyword evidence="4 8" id="KW-0479">Metal-binding</keyword>
<keyword evidence="6 8" id="KW-0460">Magnesium</keyword>
<proteinExistence type="inferred from homology"/>
<name>A0A2N4U7A3_9BURK</name>
<keyword evidence="2 8" id="KW-1277">Toxin-antitoxin system</keyword>
<evidence type="ECO:0000256" key="6">
    <source>
        <dbReference type="ARBA" id="ARBA00022842"/>
    </source>
</evidence>
<feature type="binding site" evidence="8">
    <location>
        <position position="104"/>
    </location>
    <ligand>
        <name>Mg(2+)</name>
        <dbReference type="ChEBI" id="CHEBI:18420"/>
    </ligand>
</feature>
<dbReference type="PANTHER" id="PTHR33653">
    <property type="entry name" value="RIBONUCLEASE VAPC2"/>
    <property type="match status" value="1"/>
</dbReference>